<evidence type="ECO:0000259" key="1">
    <source>
        <dbReference type="PROSITE" id="PS50994"/>
    </source>
</evidence>
<protein>
    <recommendedName>
        <fullName evidence="1">Integrase catalytic domain-containing protein</fullName>
    </recommendedName>
</protein>
<dbReference type="InterPro" id="IPR048020">
    <property type="entry name" value="Transpos_IS3"/>
</dbReference>
<keyword evidence="3" id="KW-1185">Reference proteome</keyword>
<gene>
    <name evidence="2" type="ORF">GCM10022410_16240</name>
</gene>
<dbReference type="Gene3D" id="3.30.420.10">
    <property type="entry name" value="Ribonuclease H-like superfamily/Ribonuclease H"/>
    <property type="match status" value="1"/>
</dbReference>
<comment type="caution">
    <text evidence="2">The sequence shown here is derived from an EMBL/GenBank/DDBJ whole genome shotgun (WGS) entry which is preliminary data.</text>
</comment>
<evidence type="ECO:0000313" key="2">
    <source>
        <dbReference type="EMBL" id="GAA4071335.1"/>
    </source>
</evidence>
<dbReference type="InterPro" id="IPR012337">
    <property type="entry name" value="RNaseH-like_sf"/>
</dbReference>
<dbReference type="SUPFAM" id="SSF53098">
    <property type="entry name" value="Ribonuclease H-like"/>
    <property type="match status" value="1"/>
</dbReference>
<reference evidence="3" key="1">
    <citation type="journal article" date="2019" name="Int. J. Syst. Evol. Microbiol.">
        <title>The Global Catalogue of Microorganisms (GCM) 10K type strain sequencing project: providing services to taxonomists for standard genome sequencing and annotation.</title>
        <authorList>
            <consortium name="The Broad Institute Genomics Platform"/>
            <consortium name="The Broad Institute Genome Sequencing Center for Infectious Disease"/>
            <person name="Wu L."/>
            <person name="Ma J."/>
        </authorList>
    </citation>
    <scope>NUCLEOTIDE SEQUENCE [LARGE SCALE GENOMIC DNA]</scope>
    <source>
        <strain evidence="3">JCM 17250</strain>
    </source>
</reference>
<dbReference type="PANTHER" id="PTHR46889:SF4">
    <property type="entry name" value="TRANSPOSASE INSO FOR INSERTION SEQUENCE ELEMENT IS911B-RELATED"/>
    <property type="match status" value="1"/>
</dbReference>
<evidence type="ECO:0000313" key="3">
    <source>
        <dbReference type="Proteomes" id="UP001501734"/>
    </source>
</evidence>
<dbReference type="Pfam" id="PF00665">
    <property type="entry name" value="rve"/>
    <property type="match status" value="1"/>
</dbReference>
<dbReference type="InterPro" id="IPR009057">
    <property type="entry name" value="Homeodomain-like_sf"/>
</dbReference>
<dbReference type="PROSITE" id="PS50994">
    <property type="entry name" value="INTEGRASE"/>
    <property type="match status" value="1"/>
</dbReference>
<dbReference type="NCBIfam" id="NF033516">
    <property type="entry name" value="transpos_IS3"/>
    <property type="match status" value="1"/>
</dbReference>
<accession>A0ABP7VP39</accession>
<dbReference type="EMBL" id="BAABDL010000085">
    <property type="protein sequence ID" value="GAA4071335.1"/>
    <property type="molecule type" value="Genomic_DNA"/>
</dbReference>
<dbReference type="InterPro" id="IPR001584">
    <property type="entry name" value="Integrase_cat-core"/>
</dbReference>
<proteinExistence type="predicted"/>
<dbReference type="SUPFAM" id="SSF46689">
    <property type="entry name" value="Homeodomain-like"/>
    <property type="match status" value="1"/>
</dbReference>
<dbReference type="InterPro" id="IPR036397">
    <property type="entry name" value="RNaseH_sf"/>
</dbReference>
<dbReference type="PANTHER" id="PTHR46889">
    <property type="entry name" value="TRANSPOSASE INSF FOR INSERTION SEQUENCE IS3B-RELATED"/>
    <property type="match status" value="1"/>
</dbReference>
<feature type="domain" description="Integrase catalytic" evidence="1">
    <location>
        <begin position="134"/>
        <end position="300"/>
    </location>
</feature>
<sequence length="350" mass="40835">MISPSDRALAVELIQEANQNGARLSLACKELNISVRTYERWVSEGGIKEDGRPMALRPEPKNKLTVEEKQEILKIVKKEEFIDLPPTQIVPKLADQRIYIASESSFYRVLREHKMQNHRGRSKRPERRLPESHLATAPNQVWTWDITWLKGPVKGMFYRLYLIIDIFSRKIVGWEIWETEEAKHAEELMKKTIINEKIQGGPLVLHSDNGSPMKAATFQVLLEKLGIQSSYSRPRVSNDNPYSEAMFRTLKYRPEFPYNGFETLEVAREWALKFVDWYNCIHLHSGINFVTPEQCHTGAHIEILEKRKEVYELAKQKHPERWTRSTRDWSAHDSVALNPMKDELEMNGIK</sequence>
<dbReference type="Proteomes" id="UP001501734">
    <property type="component" value="Unassembled WGS sequence"/>
</dbReference>
<name>A0ABP7VP39_9BACI</name>
<dbReference type="InterPro" id="IPR050900">
    <property type="entry name" value="Transposase_IS3/IS150/IS904"/>
</dbReference>
<organism evidence="2 3">
    <name type="scientific">Amphibacillus indicireducens</name>
    <dbReference type="NCBI Taxonomy" id="1076330"/>
    <lineage>
        <taxon>Bacteria</taxon>
        <taxon>Bacillati</taxon>
        <taxon>Bacillota</taxon>
        <taxon>Bacilli</taxon>
        <taxon>Bacillales</taxon>
        <taxon>Bacillaceae</taxon>
        <taxon>Amphibacillus</taxon>
    </lineage>
</organism>